<dbReference type="EMBL" id="ML170188">
    <property type="protein sequence ID" value="TDL20475.1"/>
    <property type="molecule type" value="Genomic_DNA"/>
</dbReference>
<dbReference type="PANTHER" id="PTHR35192:SF2">
    <property type="entry name" value="APPLE DOMAIN-CONTAINING PROTEIN"/>
    <property type="match status" value="1"/>
</dbReference>
<dbReference type="InterPro" id="IPR048661">
    <property type="entry name" value="CPL1-like"/>
</dbReference>
<protein>
    <recommendedName>
        <fullName evidence="2">Protein CPL1-like domain-containing protein</fullName>
    </recommendedName>
</protein>
<feature type="domain" description="Protein CPL1-like" evidence="2">
    <location>
        <begin position="121"/>
        <end position="185"/>
    </location>
</feature>
<accession>A0A4Y7PZ88</accession>
<dbReference type="STRING" id="50990.A0A4Y7PZ88"/>
<dbReference type="Proteomes" id="UP000294933">
    <property type="component" value="Unassembled WGS sequence"/>
</dbReference>
<evidence type="ECO:0000259" key="2">
    <source>
        <dbReference type="Pfam" id="PF21671"/>
    </source>
</evidence>
<dbReference type="Pfam" id="PF21671">
    <property type="entry name" value="CPL1-like"/>
    <property type="match status" value="1"/>
</dbReference>
<proteinExistence type="predicted"/>
<evidence type="ECO:0000256" key="1">
    <source>
        <dbReference type="SAM" id="SignalP"/>
    </source>
</evidence>
<evidence type="ECO:0000313" key="3">
    <source>
        <dbReference type="EMBL" id="TDL20475.1"/>
    </source>
</evidence>
<dbReference type="InterPro" id="IPR038955">
    <property type="entry name" value="PriA/CPL1_fungi"/>
</dbReference>
<keyword evidence="1" id="KW-0732">Signal</keyword>
<dbReference type="VEuPathDB" id="FungiDB:BD410DRAFT_790992"/>
<dbReference type="OrthoDB" id="439917at2759"/>
<sequence length="210" mass="22640">MLSTAVLAVFSLAVSGVLSNDLAARVDVTTDHKCYYPDHSTPKPSRYNPCDFECKDGFSHVGNYCVCKPPLKVCNGKCTHARSCPSQGHGHYKRDGEWWEHAQCRDGYTACGVYGGNRKAWECIDTKYDLESCGGCAVPLHSHSPRGVDCTAIPGVADVACDSGECDVRSCKAGWTISPHGTSCVKAHHSTHGEEPMAAAYGLEHHPLKA</sequence>
<feature type="signal peptide" evidence="1">
    <location>
        <begin position="1"/>
        <end position="19"/>
    </location>
</feature>
<gene>
    <name evidence="3" type="ORF">BD410DRAFT_790992</name>
</gene>
<name>A0A4Y7PZ88_9AGAM</name>
<feature type="chain" id="PRO_5021205952" description="Protein CPL1-like domain-containing protein" evidence="1">
    <location>
        <begin position="20"/>
        <end position="210"/>
    </location>
</feature>
<keyword evidence="4" id="KW-1185">Reference proteome</keyword>
<dbReference type="PANTHER" id="PTHR35192">
    <property type="entry name" value="PROTEIN, PUTATIVE-RELATED"/>
    <property type="match status" value="1"/>
</dbReference>
<dbReference type="AlphaFoldDB" id="A0A4Y7PZ88"/>
<evidence type="ECO:0000313" key="4">
    <source>
        <dbReference type="Proteomes" id="UP000294933"/>
    </source>
</evidence>
<reference evidence="3 4" key="1">
    <citation type="submission" date="2018-06" db="EMBL/GenBank/DDBJ databases">
        <title>A transcriptomic atlas of mushroom development highlights an independent origin of complex multicellularity.</title>
        <authorList>
            <consortium name="DOE Joint Genome Institute"/>
            <person name="Krizsan K."/>
            <person name="Almasi E."/>
            <person name="Merenyi Z."/>
            <person name="Sahu N."/>
            <person name="Viragh M."/>
            <person name="Koszo T."/>
            <person name="Mondo S."/>
            <person name="Kiss B."/>
            <person name="Balint B."/>
            <person name="Kues U."/>
            <person name="Barry K."/>
            <person name="Hegedus J.C."/>
            <person name="Henrissat B."/>
            <person name="Johnson J."/>
            <person name="Lipzen A."/>
            <person name="Ohm R."/>
            <person name="Nagy I."/>
            <person name="Pangilinan J."/>
            <person name="Yan J."/>
            <person name="Xiong Y."/>
            <person name="Grigoriev I.V."/>
            <person name="Hibbett D.S."/>
            <person name="Nagy L.G."/>
        </authorList>
    </citation>
    <scope>NUCLEOTIDE SEQUENCE [LARGE SCALE GENOMIC DNA]</scope>
    <source>
        <strain evidence="3 4">SZMC22713</strain>
    </source>
</reference>
<organism evidence="3 4">
    <name type="scientific">Rickenella mellea</name>
    <dbReference type="NCBI Taxonomy" id="50990"/>
    <lineage>
        <taxon>Eukaryota</taxon>
        <taxon>Fungi</taxon>
        <taxon>Dikarya</taxon>
        <taxon>Basidiomycota</taxon>
        <taxon>Agaricomycotina</taxon>
        <taxon>Agaricomycetes</taxon>
        <taxon>Hymenochaetales</taxon>
        <taxon>Rickenellaceae</taxon>
        <taxon>Rickenella</taxon>
    </lineage>
</organism>